<organism evidence="1 2">
    <name type="scientific">Euphydryas editha</name>
    <name type="common">Edith's checkerspot</name>
    <dbReference type="NCBI Taxonomy" id="104508"/>
    <lineage>
        <taxon>Eukaryota</taxon>
        <taxon>Metazoa</taxon>
        <taxon>Ecdysozoa</taxon>
        <taxon>Arthropoda</taxon>
        <taxon>Hexapoda</taxon>
        <taxon>Insecta</taxon>
        <taxon>Pterygota</taxon>
        <taxon>Neoptera</taxon>
        <taxon>Endopterygota</taxon>
        <taxon>Lepidoptera</taxon>
        <taxon>Glossata</taxon>
        <taxon>Ditrysia</taxon>
        <taxon>Papilionoidea</taxon>
        <taxon>Nymphalidae</taxon>
        <taxon>Nymphalinae</taxon>
        <taxon>Euphydryas</taxon>
    </lineage>
</organism>
<dbReference type="AlphaFoldDB" id="A0AAU9TD90"/>
<proteinExistence type="predicted"/>
<reference evidence="1" key="1">
    <citation type="submission" date="2022-03" db="EMBL/GenBank/DDBJ databases">
        <authorList>
            <person name="Tunstrom K."/>
        </authorList>
    </citation>
    <scope>NUCLEOTIDE SEQUENCE</scope>
</reference>
<dbReference type="Proteomes" id="UP001153954">
    <property type="component" value="Unassembled WGS sequence"/>
</dbReference>
<keyword evidence="2" id="KW-1185">Reference proteome</keyword>
<sequence>MSLSNYNQIDSSNSTCTLTKNSNNFPNSEEPYCHVNINSILKLKDSTKQLLNLLEEIQTKVHTENVVLDQNLPIHNVVKTNLRYTLTNDENLSTEEFVNEALSELKNHAQCLDNIYVKEDDDCSVYKRLSRKCHCLNQPNYNDFIIHFNEDSKFITSNFGEIIKNLRILKKFLYMGGINTKNALMFLNEGLMDSQHSEKVEISLGCAHADICNVFDGDSIIVTSISWPCKYQYYGNNVTQNLAASFLHKLAEIEEGRRYLNYTLKITNDIKRVLRKKSSYLEIDIIDSLNGVLNALKPTFAKDLVVSCFGKSIYEGVGTRTIKDLMHNRQYMTLHEIFMHLDILKKYSTFESGKKELKIQFPALLATLKLILMEYNNSELNIIITNILNNIVSRNLIKVEKPGTSKCWAIADTATEPVKTKNEVCQVPLRKTNTKKTYDPKLGLSVSPNKHRQLSKKREWESSILINRSRKFNDLTKSMIIVPIENKQ</sequence>
<accession>A0AAU9TD90</accession>
<protein>
    <submittedName>
        <fullName evidence="1">Uncharacterized protein</fullName>
    </submittedName>
</protein>
<gene>
    <name evidence="1" type="ORF">EEDITHA_LOCUS1162</name>
</gene>
<comment type="caution">
    <text evidence="1">The sequence shown here is derived from an EMBL/GenBank/DDBJ whole genome shotgun (WGS) entry which is preliminary data.</text>
</comment>
<name>A0AAU9TD90_EUPED</name>
<evidence type="ECO:0000313" key="1">
    <source>
        <dbReference type="EMBL" id="CAH2084608.1"/>
    </source>
</evidence>
<evidence type="ECO:0000313" key="2">
    <source>
        <dbReference type="Proteomes" id="UP001153954"/>
    </source>
</evidence>
<dbReference type="EMBL" id="CAKOGL010000003">
    <property type="protein sequence ID" value="CAH2084608.1"/>
    <property type="molecule type" value="Genomic_DNA"/>
</dbReference>